<organism evidence="1 2">
    <name type="scientific">Flavobacterium silvisoli</name>
    <dbReference type="NCBI Taxonomy" id="2529433"/>
    <lineage>
        <taxon>Bacteria</taxon>
        <taxon>Pseudomonadati</taxon>
        <taxon>Bacteroidota</taxon>
        <taxon>Flavobacteriia</taxon>
        <taxon>Flavobacteriales</taxon>
        <taxon>Flavobacteriaceae</taxon>
        <taxon>Flavobacterium</taxon>
    </lineage>
</organism>
<evidence type="ECO:0000313" key="1">
    <source>
        <dbReference type="EMBL" id="TBX67554.1"/>
    </source>
</evidence>
<gene>
    <name evidence="1" type="ORF">EZL74_09800</name>
</gene>
<protein>
    <submittedName>
        <fullName evidence="1">Uncharacterized protein</fullName>
    </submittedName>
</protein>
<accession>A0A4Q9YVI3</accession>
<proteinExistence type="predicted"/>
<sequence length="71" mass="8641">MGQMLYDYTKSAITKVSSNKSLFYKELIKASKRLMPYEWDKLINWLFYFTADKPELKNWLYEYLDKNKLVS</sequence>
<keyword evidence="2" id="KW-1185">Reference proteome</keyword>
<evidence type="ECO:0000313" key="2">
    <source>
        <dbReference type="Proteomes" id="UP000293300"/>
    </source>
</evidence>
<dbReference type="OrthoDB" id="840060at2"/>
<dbReference type="Proteomes" id="UP000293300">
    <property type="component" value="Unassembled WGS sequence"/>
</dbReference>
<dbReference type="EMBL" id="SJPE01000011">
    <property type="protein sequence ID" value="TBX67554.1"/>
    <property type="molecule type" value="Genomic_DNA"/>
</dbReference>
<dbReference type="AlphaFoldDB" id="A0A4Q9YVI3"/>
<comment type="caution">
    <text evidence="1">The sequence shown here is derived from an EMBL/GenBank/DDBJ whole genome shotgun (WGS) entry which is preliminary data.</text>
</comment>
<name>A0A4Q9YVI3_9FLAO</name>
<dbReference type="RefSeq" id="WP_131476432.1">
    <property type="nucleotide sequence ID" value="NZ_SJPE01000011.1"/>
</dbReference>
<reference evidence="1 2" key="1">
    <citation type="submission" date="2019-02" db="EMBL/GenBank/DDBJ databases">
        <title>Flavobacterium sp. RD-2-33 isolated from forest soil.</title>
        <authorList>
            <person name="Chaudhary D.K."/>
        </authorList>
    </citation>
    <scope>NUCLEOTIDE SEQUENCE [LARGE SCALE GENOMIC DNA]</scope>
    <source>
        <strain evidence="1 2">RD-2-33</strain>
    </source>
</reference>